<dbReference type="PANTHER" id="PTHR46481">
    <property type="entry name" value="ZINC FINGER BED DOMAIN-CONTAINING PROTEIN 4"/>
    <property type="match status" value="1"/>
</dbReference>
<comment type="subcellular location">
    <subcellularLocation>
        <location evidence="1">Nucleus</location>
    </subcellularLocation>
</comment>
<keyword evidence="4" id="KW-0862">Zinc</keyword>
<dbReference type="InParanoid" id="B8LX26"/>
<dbReference type="OrthoDB" id="3600147at2759"/>
<gene>
    <name evidence="7" type="ORF">TSTA_061640</name>
</gene>
<dbReference type="PANTHER" id="PTHR46481:SF10">
    <property type="entry name" value="ZINC FINGER BED DOMAIN-CONTAINING PROTEIN 39"/>
    <property type="match status" value="1"/>
</dbReference>
<dbReference type="STRING" id="441959.B8LX26"/>
<keyword evidence="2" id="KW-0479">Metal-binding</keyword>
<evidence type="ECO:0000313" key="7">
    <source>
        <dbReference type="EMBL" id="EED22676.1"/>
    </source>
</evidence>
<dbReference type="EMBL" id="EQ962652">
    <property type="protein sequence ID" value="EED22676.1"/>
    <property type="molecule type" value="Genomic_DNA"/>
</dbReference>
<dbReference type="VEuPathDB" id="FungiDB:TSTA_061640"/>
<dbReference type="RefSeq" id="XP_002340063.1">
    <property type="nucleotide sequence ID" value="XM_002340022.1"/>
</dbReference>
<accession>B8LX26</accession>
<keyword evidence="3" id="KW-0863">Zinc-finger</keyword>
<evidence type="ECO:0000313" key="8">
    <source>
        <dbReference type="Proteomes" id="UP000001745"/>
    </source>
</evidence>
<keyword evidence="5" id="KW-0539">Nucleus</keyword>
<feature type="region of interest" description="Disordered" evidence="6">
    <location>
        <begin position="23"/>
        <end position="65"/>
    </location>
</feature>
<keyword evidence="8" id="KW-1185">Reference proteome</keyword>
<reference evidence="8" key="1">
    <citation type="journal article" date="2015" name="Genome Announc.">
        <title>Genome sequence of the AIDS-associated pathogen Penicillium marneffei (ATCC18224) and its near taxonomic relative Talaromyces stipitatus (ATCC10500).</title>
        <authorList>
            <person name="Nierman W.C."/>
            <person name="Fedorova-Abrams N.D."/>
            <person name="Andrianopoulos A."/>
        </authorList>
    </citation>
    <scope>NUCLEOTIDE SEQUENCE [LARGE SCALE GENOMIC DNA]</scope>
    <source>
        <strain evidence="8">ATCC 10500 / CBS 375.48 / QM 6759 / NRRL 1006</strain>
    </source>
</reference>
<feature type="compositionally biased region" description="Basic and acidic residues" evidence="6">
    <location>
        <begin position="38"/>
        <end position="47"/>
    </location>
</feature>
<evidence type="ECO:0000256" key="4">
    <source>
        <dbReference type="ARBA" id="ARBA00022833"/>
    </source>
</evidence>
<protein>
    <submittedName>
        <fullName evidence="7">Uncharacterized protein</fullName>
    </submittedName>
</protein>
<evidence type="ECO:0000256" key="3">
    <source>
        <dbReference type="ARBA" id="ARBA00022771"/>
    </source>
</evidence>
<evidence type="ECO:0000256" key="6">
    <source>
        <dbReference type="SAM" id="MobiDB-lite"/>
    </source>
</evidence>
<dbReference type="GeneID" id="8102492"/>
<dbReference type="Proteomes" id="UP000001745">
    <property type="component" value="Unassembled WGS sequence"/>
</dbReference>
<organism evidence="7 8">
    <name type="scientific">Talaromyces stipitatus (strain ATCC 10500 / CBS 375.48 / QM 6759 / NRRL 1006)</name>
    <name type="common">Penicillium stipitatum</name>
    <dbReference type="NCBI Taxonomy" id="441959"/>
    <lineage>
        <taxon>Eukaryota</taxon>
        <taxon>Fungi</taxon>
        <taxon>Dikarya</taxon>
        <taxon>Ascomycota</taxon>
        <taxon>Pezizomycotina</taxon>
        <taxon>Eurotiomycetes</taxon>
        <taxon>Eurotiomycetidae</taxon>
        <taxon>Eurotiales</taxon>
        <taxon>Trichocomaceae</taxon>
        <taxon>Talaromyces</taxon>
        <taxon>Talaromyces sect. Talaromyces</taxon>
    </lineage>
</organism>
<dbReference type="AlphaFoldDB" id="B8LX26"/>
<dbReference type="PhylomeDB" id="B8LX26"/>
<evidence type="ECO:0000256" key="5">
    <source>
        <dbReference type="ARBA" id="ARBA00023242"/>
    </source>
</evidence>
<feature type="compositionally biased region" description="Polar residues" evidence="6">
    <location>
        <begin position="48"/>
        <end position="65"/>
    </location>
</feature>
<dbReference type="SUPFAM" id="SSF53098">
    <property type="entry name" value="Ribonuclease H-like"/>
    <property type="match status" value="1"/>
</dbReference>
<dbReference type="InterPro" id="IPR052035">
    <property type="entry name" value="ZnF_BED_domain_contain"/>
</dbReference>
<evidence type="ECO:0000256" key="1">
    <source>
        <dbReference type="ARBA" id="ARBA00004123"/>
    </source>
</evidence>
<dbReference type="eggNOG" id="KOG1121">
    <property type="taxonomic scope" value="Eukaryota"/>
</dbReference>
<sequence length="388" mass="45216">MIDGTPRSRRTVTRQNYALLDNPHRRIARSRSTSLIPETHRPIRERSPTPSTSQETVTPSESASNLSARIPDIMKKTWGRKSRTGAQQRWSPCYEHFENIDLDKFYYKKEDKARRFAYQDKAPNKKYILTVICHWATEDFEDRQLVIYFGHLKGSHTGENMAKEIQEVLQNFDLEQKLVAICGDNASNNPTLCRSLHKLLKQQFVDSVRKLNLLGEDCKLICFRGDESFVRCLVHVLNLIAKSMLKIFKVGSYQEAKRVIKQMSIDKRETFQTEEIPQSAISRLRLIVMWILASDQRVNKYMEYASVALDYNVDTQWNALLKMLEIAIRERSAINCMCKEYKLLEPLVLSELEWIFLGNIYQVMLPLYKKTLLVSQTNPTIFQSAETY</sequence>
<evidence type="ECO:0000256" key="2">
    <source>
        <dbReference type="ARBA" id="ARBA00022723"/>
    </source>
</evidence>
<name>B8LX26_TALSN</name>
<dbReference type="InterPro" id="IPR012337">
    <property type="entry name" value="RNaseH-like_sf"/>
</dbReference>
<dbReference type="GO" id="GO:0005634">
    <property type="term" value="C:nucleus"/>
    <property type="evidence" value="ECO:0007669"/>
    <property type="project" value="UniProtKB-SubCell"/>
</dbReference>
<dbReference type="GO" id="GO:0008270">
    <property type="term" value="F:zinc ion binding"/>
    <property type="evidence" value="ECO:0007669"/>
    <property type="project" value="UniProtKB-KW"/>
</dbReference>
<proteinExistence type="predicted"/>
<dbReference type="HOGENOM" id="CLU_712087_0_0_1"/>